<dbReference type="AlphaFoldDB" id="L0K2K4"/>
<feature type="domain" description="KaiC" evidence="8">
    <location>
        <begin position="243"/>
        <end position="477"/>
    </location>
</feature>
<protein>
    <recommendedName>
        <fullName evidence="1">non-specific serine/threonine protein kinase</fullName>
        <ecNumber evidence="1">2.7.11.1</ecNumber>
    </recommendedName>
</protein>
<accession>L0K2K4</accession>
<dbReference type="GO" id="GO:0140664">
    <property type="term" value="F:ATP-dependent DNA damage sensor activity"/>
    <property type="evidence" value="ECO:0007669"/>
    <property type="project" value="InterPro"/>
</dbReference>
<dbReference type="PROSITE" id="PS51146">
    <property type="entry name" value="KAIC"/>
    <property type="match status" value="2"/>
</dbReference>
<dbReference type="GO" id="GO:0004674">
    <property type="term" value="F:protein serine/threonine kinase activity"/>
    <property type="evidence" value="ECO:0007669"/>
    <property type="project" value="UniProtKB-EC"/>
</dbReference>
<proteinExistence type="predicted"/>
<keyword evidence="4" id="KW-0677">Repeat</keyword>
<evidence type="ECO:0000256" key="3">
    <source>
        <dbReference type="ARBA" id="ARBA00022679"/>
    </source>
</evidence>
<dbReference type="InterPro" id="IPR027417">
    <property type="entry name" value="P-loop_NTPase"/>
</dbReference>
<evidence type="ECO:0000259" key="8">
    <source>
        <dbReference type="PROSITE" id="PS51146"/>
    </source>
</evidence>
<evidence type="ECO:0000256" key="2">
    <source>
        <dbReference type="ARBA" id="ARBA00022553"/>
    </source>
</evidence>
<dbReference type="GO" id="GO:0006281">
    <property type="term" value="P:DNA repair"/>
    <property type="evidence" value="ECO:0007669"/>
    <property type="project" value="InterPro"/>
</dbReference>
<dbReference type="InterPro" id="IPR010624">
    <property type="entry name" value="KaiC_dom"/>
</dbReference>
<dbReference type="GO" id="GO:0005524">
    <property type="term" value="F:ATP binding"/>
    <property type="evidence" value="ECO:0007669"/>
    <property type="project" value="InterPro"/>
</dbReference>
<dbReference type="PROSITE" id="PS50162">
    <property type="entry name" value="RECA_2"/>
    <property type="match status" value="1"/>
</dbReference>
<evidence type="ECO:0000256" key="5">
    <source>
        <dbReference type="ARBA" id="ARBA00022777"/>
    </source>
</evidence>
<evidence type="ECO:0000259" key="7">
    <source>
        <dbReference type="PROSITE" id="PS50162"/>
    </source>
</evidence>
<dbReference type="KEGG" id="nou:Natoc_2835"/>
<dbReference type="InterPro" id="IPR030665">
    <property type="entry name" value="KaiC"/>
</dbReference>
<keyword evidence="2" id="KW-0597">Phosphoprotein</keyword>
<dbReference type="EC" id="2.7.11.1" evidence="1"/>
<dbReference type="GO" id="GO:0016787">
    <property type="term" value="F:hydrolase activity"/>
    <property type="evidence" value="ECO:0007669"/>
    <property type="project" value="UniProtKB-KW"/>
</dbReference>
<feature type="domain" description="KaiC" evidence="8">
    <location>
        <begin position="6"/>
        <end position="241"/>
    </location>
</feature>
<reference evidence="9 10" key="1">
    <citation type="submission" date="2012-11" db="EMBL/GenBank/DDBJ databases">
        <title>FINISHED of Natronococcus occultus SP4, DSM 3396.</title>
        <authorList>
            <consortium name="DOE Joint Genome Institute"/>
            <person name="Eisen J."/>
            <person name="Huntemann M."/>
            <person name="Wei C.-L."/>
            <person name="Han J."/>
            <person name="Detter J.C."/>
            <person name="Han C."/>
            <person name="Tapia R."/>
            <person name="Chen A."/>
            <person name="Kyrpides N."/>
            <person name="Mavromatis K."/>
            <person name="Markowitz V."/>
            <person name="Szeto E."/>
            <person name="Ivanova N."/>
            <person name="Mikhailova N."/>
            <person name="Ovchinnikova G."/>
            <person name="Pagani I."/>
            <person name="Pati A."/>
            <person name="Goodwin L."/>
            <person name="Nordberg H.P."/>
            <person name="Cantor M.N."/>
            <person name="Hua S.X."/>
            <person name="Woyke T."/>
            <person name="Eisen J."/>
            <person name="Klenk H.-P."/>
            <person name="Klenk H.-P."/>
        </authorList>
    </citation>
    <scope>NUCLEOTIDE SEQUENCE [LARGE SCALE GENOMIC DNA]</scope>
    <source>
        <strain evidence="9 10">SP4</strain>
    </source>
</reference>
<sequence>MAPDITLMNSGINGLDEIFNGGLAKGRMYLVHGEPGTGKTLLGMHFLEEGLKNDETVLFIHGEESRREILANGEAVNIDISDAEFLDLGPESDFFTDDDSYDLVEPSDIERDRYTKRIHEAIKEINPSRVVLDPISQLRYVEANEYQFRKRILSFMRFLKQHEITVVVTATLYSKPEYDTELRSLSDGIVKLTRGEDGRRAEATKHRALGQMGGDHGMEIRETGLDIFPRLVPESQEHTFTPKRIHSGIDELDELLGGGFDQRTVTFLSGPTGAGKTSTGTQLLAQAAQEGLNSAIYLFEENMETFTHRSEAIDIPVTELREDGALSVTEVEPLSLSSEEFAHMVIDQVEEAETDIVMIDGIDGYTISIQGQQQELVRELHALARYLKNKGVTVLITNEISEITGISEATDNQLSYIADNIAFVSYVEMDGSLRKVIGVLKKRTGNFEKTLREFEITGDGIRVGEPLTGLHGILQGSPMTQVTDRNRNE</sequence>
<dbReference type="Pfam" id="PF06745">
    <property type="entry name" value="ATPase"/>
    <property type="match status" value="2"/>
</dbReference>
<dbReference type="InterPro" id="IPR003593">
    <property type="entry name" value="AAA+_ATPase"/>
</dbReference>
<organism evidence="9 10">
    <name type="scientific">Natronococcus occultus SP4</name>
    <dbReference type="NCBI Taxonomy" id="694430"/>
    <lineage>
        <taxon>Archaea</taxon>
        <taxon>Methanobacteriati</taxon>
        <taxon>Methanobacteriota</taxon>
        <taxon>Stenosarchaea group</taxon>
        <taxon>Halobacteria</taxon>
        <taxon>Halobacteriales</taxon>
        <taxon>Natrialbaceae</taxon>
        <taxon>Natronococcus</taxon>
    </lineage>
</organism>
<evidence type="ECO:0000313" key="10">
    <source>
        <dbReference type="Proteomes" id="UP000010878"/>
    </source>
</evidence>
<evidence type="ECO:0000313" key="9">
    <source>
        <dbReference type="EMBL" id="AGB38594.1"/>
    </source>
</evidence>
<gene>
    <name evidence="9" type="ORF">Natoc_2835</name>
</gene>
<dbReference type="GO" id="GO:0003677">
    <property type="term" value="F:DNA binding"/>
    <property type="evidence" value="ECO:0007669"/>
    <property type="project" value="InterPro"/>
</dbReference>
<keyword evidence="3" id="KW-0808">Transferase</keyword>
<dbReference type="SMART" id="SM00382">
    <property type="entry name" value="AAA"/>
    <property type="match status" value="2"/>
</dbReference>
<dbReference type="PANTHER" id="PTHR42926:SF1">
    <property type="entry name" value="CIRCADIAN CLOCK OSCILLATOR PROTEIN KAIC 1"/>
    <property type="match status" value="1"/>
</dbReference>
<feature type="domain" description="RecA family profile 1" evidence="7">
    <location>
        <begin position="241"/>
        <end position="400"/>
    </location>
</feature>
<dbReference type="EMBL" id="CP003929">
    <property type="protein sequence ID" value="AGB38594.1"/>
    <property type="molecule type" value="Genomic_DNA"/>
</dbReference>
<dbReference type="eggNOG" id="arCOG01174">
    <property type="taxonomic scope" value="Archaea"/>
</dbReference>
<dbReference type="SUPFAM" id="SSF52540">
    <property type="entry name" value="P-loop containing nucleoside triphosphate hydrolases"/>
    <property type="match status" value="2"/>
</dbReference>
<dbReference type="PRINTS" id="PR01874">
    <property type="entry name" value="DNAREPAIRADA"/>
</dbReference>
<dbReference type="STRING" id="694430.Natoc_2835"/>
<dbReference type="PANTHER" id="PTHR42926">
    <property type="match status" value="1"/>
</dbReference>
<name>L0K2K4_9EURY</name>
<keyword evidence="10" id="KW-1185">Reference proteome</keyword>
<dbReference type="HOGENOM" id="CLU_023669_4_2_2"/>
<keyword evidence="5" id="KW-0418">Kinase</keyword>
<dbReference type="Proteomes" id="UP000010878">
    <property type="component" value="Chromosome"/>
</dbReference>
<dbReference type="InterPro" id="IPR014774">
    <property type="entry name" value="KaiC-like_dom"/>
</dbReference>
<dbReference type="InterPro" id="IPR051347">
    <property type="entry name" value="Circadian_clock_KaiC-rel"/>
</dbReference>
<dbReference type="PIRSF" id="PIRSF039117">
    <property type="entry name" value="KaiC"/>
    <property type="match status" value="1"/>
</dbReference>
<dbReference type="Gene3D" id="3.40.50.300">
    <property type="entry name" value="P-loop containing nucleotide triphosphate hydrolases"/>
    <property type="match status" value="2"/>
</dbReference>
<dbReference type="InterPro" id="IPR020588">
    <property type="entry name" value="RecA_ATP-bd"/>
</dbReference>
<keyword evidence="6" id="KW-0378">Hydrolase</keyword>
<evidence type="ECO:0000256" key="1">
    <source>
        <dbReference type="ARBA" id="ARBA00012513"/>
    </source>
</evidence>
<evidence type="ECO:0000256" key="4">
    <source>
        <dbReference type="ARBA" id="ARBA00022737"/>
    </source>
</evidence>
<evidence type="ECO:0000256" key="6">
    <source>
        <dbReference type="ARBA" id="ARBA00022801"/>
    </source>
</evidence>